<gene>
    <name evidence="9" type="ORF">HNR13_004055</name>
</gene>
<evidence type="ECO:0000256" key="4">
    <source>
        <dbReference type="ARBA" id="ARBA00022692"/>
    </source>
</evidence>
<sequence length="290" mass="30631">MTTLAPAGPAAPASAAVAVPSRSRRVPPPAMVWVGLGIVAVFVVVAGLAPAVAPYDPLAQNVTDALAAPSWQHLLGTDELGRDVLSRLIWAARIDLLIGFLGAALPAVVGTVLGALAGYFGGWVDTLVMRVSDLVQAFPSYILVIALVFVLGAGPVSILVSMTLVSWVAYVRLMRTEMLRVRESDYIAAAKVSGFSRQRVLWRHAFPNSIGQSLVYLPSDIVAATLGLAALSFLGLGIQPPTPEWGAMIAEGQPYIREQWWLATVPGLVIVVFGLGLSMIGEGVEAWGRE</sequence>
<evidence type="ECO:0000256" key="1">
    <source>
        <dbReference type="ARBA" id="ARBA00004651"/>
    </source>
</evidence>
<dbReference type="EMBL" id="JACCFL010000001">
    <property type="protein sequence ID" value="NYJ25768.1"/>
    <property type="molecule type" value="Genomic_DNA"/>
</dbReference>
<feature type="transmembrane region" description="Helical" evidence="7">
    <location>
        <begin position="260"/>
        <end position="280"/>
    </location>
</feature>
<dbReference type="InterPro" id="IPR000515">
    <property type="entry name" value="MetI-like"/>
</dbReference>
<dbReference type="InterPro" id="IPR035906">
    <property type="entry name" value="MetI-like_sf"/>
</dbReference>
<reference evidence="9 10" key="1">
    <citation type="submission" date="2020-07" db="EMBL/GenBank/DDBJ databases">
        <title>Sequencing the genomes of 1000 actinobacteria strains.</title>
        <authorList>
            <person name="Klenk H.-P."/>
        </authorList>
    </citation>
    <scope>NUCLEOTIDE SEQUENCE [LARGE SCALE GENOMIC DNA]</scope>
    <source>
        <strain evidence="9 10">DSM 15165</strain>
    </source>
</reference>
<dbReference type="GO" id="GO:0055085">
    <property type="term" value="P:transmembrane transport"/>
    <property type="evidence" value="ECO:0007669"/>
    <property type="project" value="InterPro"/>
</dbReference>
<dbReference type="InterPro" id="IPR025966">
    <property type="entry name" value="OppC_N"/>
</dbReference>
<dbReference type="CDD" id="cd06261">
    <property type="entry name" value="TM_PBP2"/>
    <property type="match status" value="1"/>
</dbReference>
<name>A0A853CYX8_9MICO</name>
<feature type="transmembrane region" description="Helical" evidence="7">
    <location>
        <begin position="96"/>
        <end position="121"/>
    </location>
</feature>
<dbReference type="RefSeq" id="WP_179608674.1">
    <property type="nucleotide sequence ID" value="NZ_BAABEH010000001.1"/>
</dbReference>
<dbReference type="Pfam" id="PF12911">
    <property type="entry name" value="OppC_N"/>
    <property type="match status" value="1"/>
</dbReference>
<dbReference type="InterPro" id="IPR050366">
    <property type="entry name" value="BP-dependent_transpt_permease"/>
</dbReference>
<protein>
    <submittedName>
        <fullName evidence="9">Peptide/nickel transport system permease protein</fullName>
    </submittedName>
</protein>
<comment type="subcellular location">
    <subcellularLocation>
        <location evidence="1 7">Cell membrane</location>
        <topology evidence="1 7">Multi-pass membrane protein</topology>
    </subcellularLocation>
</comment>
<dbReference type="PANTHER" id="PTHR43386:SF1">
    <property type="entry name" value="D,D-DIPEPTIDE TRANSPORT SYSTEM PERMEASE PROTEIN DDPC-RELATED"/>
    <property type="match status" value="1"/>
</dbReference>
<dbReference type="Proteomes" id="UP000578352">
    <property type="component" value="Unassembled WGS sequence"/>
</dbReference>
<organism evidence="9 10">
    <name type="scientific">Leifsonia shinshuensis</name>
    <dbReference type="NCBI Taxonomy" id="150026"/>
    <lineage>
        <taxon>Bacteria</taxon>
        <taxon>Bacillati</taxon>
        <taxon>Actinomycetota</taxon>
        <taxon>Actinomycetes</taxon>
        <taxon>Micrococcales</taxon>
        <taxon>Microbacteriaceae</taxon>
        <taxon>Leifsonia</taxon>
    </lineage>
</organism>
<dbReference type="PROSITE" id="PS50928">
    <property type="entry name" value="ABC_TM1"/>
    <property type="match status" value="1"/>
</dbReference>
<evidence type="ECO:0000256" key="2">
    <source>
        <dbReference type="ARBA" id="ARBA00022448"/>
    </source>
</evidence>
<keyword evidence="5 7" id="KW-1133">Transmembrane helix</keyword>
<evidence type="ECO:0000256" key="7">
    <source>
        <dbReference type="RuleBase" id="RU363032"/>
    </source>
</evidence>
<dbReference type="Gene3D" id="1.10.3720.10">
    <property type="entry name" value="MetI-like"/>
    <property type="match status" value="1"/>
</dbReference>
<feature type="transmembrane region" description="Helical" evidence="7">
    <location>
        <begin position="141"/>
        <end position="170"/>
    </location>
</feature>
<keyword evidence="6 7" id="KW-0472">Membrane</keyword>
<proteinExistence type="inferred from homology"/>
<evidence type="ECO:0000259" key="8">
    <source>
        <dbReference type="PROSITE" id="PS50928"/>
    </source>
</evidence>
<dbReference type="PANTHER" id="PTHR43386">
    <property type="entry name" value="OLIGOPEPTIDE TRANSPORT SYSTEM PERMEASE PROTEIN APPC"/>
    <property type="match status" value="1"/>
</dbReference>
<feature type="transmembrane region" description="Helical" evidence="7">
    <location>
        <begin position="221"/>
        <end position="240"/>
    </location>
</feature>
<evidence type="ECO:0000256" key="5">
    <source>
        <dbReference type="ARBA" id="ARBA00022989"/>
    </source>
</evidence>
<comment type="caution">
    <text evidence="9">The sequence shown here is derived from an EMBL/GenBank/DDBJ whole genome shotgun (WGS) entry which is preliminary data.</text>
</comment>
<evidence type="ECO:0000256" key="3">
    <source>
        <dbReference type="ARBA" id="ARBA00022475"/>
    </source>
</evidence>
<comment type="similarity">
    <text evidence="7">Belongs to the binding-protein-dependent transport system permease family.</text>
</comment>
<dbReference type="SUPFAM" id="SSF161098">
    <property type="entry name" value="MetI-like"/>
    <property type="match status" value="1"/>
</dbReference>
<accession>A0A853CYX8</accession>
<evidence type="ECO:0000256" key="6">
    <source>
        <dbReference type="ARBA" id="ARBA00023136"/>
    </source>
</evidence>
<dbReference type="Pfam" id="PF00528">
    <property type="entry name" value="BPD_transp_1"/>
    <property type="match status" value="1"/>
</dbReference>
<dbReference type="AlphaFoldDB" id="A0A853CYX8"/>
<evidence type="ECO:0000313" key="9">
    <source>
        <dbReference type="EMBL" id="NYJ25768.1"/>
    </source>
</evidence>
<keyword evidence="2 7" id="KW-0813">Transport</keyword>
<keyword evidence="3" id="KW-1003">Cell membrane</keyword>
<keyword evidence="4 7" id="KW-0812">Transmembrane</keyword>
<evidence type="ECO:0000313" key="10">
    <source>
        <dbReference type="Proteomes" id="UP000578352"/>
    </source>
</evidence>
<feature type="domain" description="ABC transmembrane type-1" evidence="8">
    <location>
        <begin position="92"/>
        <end position="281"/>
    </location>
</feature>
<feature type="transmembrane region" description="Helical" evidence="7">
    <location>
        <begin position="31"/>
        <end position="53"/>
    </location>
</feature>
<dbReference type="GO" id="GO:0005886">
    <property type="term" value="C:plasma membrane"/>
    <property type="evidence" value="ECO:0007669"/>
    <property type="project" value="UniProtKB-SubCell"/>
</dbReference>